<evidence type="ECO:0000313" key="7">
    <source>
        <dbReference type="EMBL" id="ODV62612.1"/>
    </source>
</evidence>
<dbReference type="PROSITE" id="PS51284">
    <property type="entry name" value="DOC"/>
    <property type="match status" value="1"/>
</dbReference>
<sequence>EQEGYLVGLRRLEAQGLIDIGNLAYWKVSSFKLGCGIAQLREDSPDTFWQSDGTQPHFITIHFSKKVALKQISIYTDFNLDESYTPSSIMVLAGHGLHDLKEVTSITMREPKGWNHIKFDDLREDGLLKCFFLKILVVSNHQNGKDTHIRSVKTF</sequence>
<dbReference type="InParanoid" id="A0A1D2VLX9"/>
<keyword evidence="2" id="KW-0132">Cell division</keyword>
<gene>
    <name evidence="7" type="ORF">ASCRUDRAFT_21980</name>
</gene>
<dbReference type="GO" id="GO:0005680">
    <property type="term" value="C:anaphase-promoting complex"/>
    <property type="evidence" value="ECO:0007669"/>
    <property type="project" value="EnsemblFungi"/>
</dbReference>
<dbReference type="CDD" id="cd08366">
    <property type="entry name" value="APC10"/>
    <property type="match status" value="1"/>
</dbReference>
<dbReference type="GO" id="GO:0031145">
    <property type="term" value="P:anaphase-promoting complex-dependent catabolic process"/>
    <property type="evidence" value="ECO:0007669"/>
    <property type="project" value="EnsemblFungi"/>
</dbReference>
<dbReference type="RefSeq" id="XP_020048919.1">
    <property type="nucleotide sequence ID" value="XM_020189718.1"/>
</dbReference>
<proteinExistence type="inferred from homology"/>
<dbReference type="SUPFAM" id="SSF49785">
    <property type="entry name" value="Galactose-binding domain-like"/>
    <property type="match status" value="1"/>
</dbReference>
<reference evidence="8" key="1">
    <citation type="submission" date="2016-05" db="EMBL/GenBank/DDBJ databases">
        <title>Comparative genomics of biotechnologically important yeasts.</title>
        <authorList>
            <consortium name="DOE Joint Genome Institute"/>
            <person name="Riley R."/>
            <person name="Haridas S."/>
            <person name="Wolfe K.H."/>
            <person name="Lopes M.R."/>
            <person name="Hittinger C.T."/>
            <person name="Goker M."/>
            <person name="Salamov A."/>
            <person name="Wisecaver J."/>
            <person name="Long T.M."/>
            <person name="Aerts A.L."/>
            <person name="Barry K."/>
            <person name="Choi C."/>
            <person name="Clum A."/>
            <person name="Coughlan A.Y."/>
            <person name="Deshpande S."/>
            <person name="Douglass A.P."/>
            <person name="Hanson S.J."/>
            <person name="Klenk H.-P."/>
            <person name="Labutti K."/>
            <person name="Lapidus A."/>
            <person name="Lindquist E."/>
            <person name="Lipzen A."/>
            <person name="Meier-Kolthoff J.P."/>
            <person name="Ohm R.A."/>
            <person name="Otillar R.P."/>
            <person name="Pangilinan J."/>
            <person name="Peng Y."/>
            <person name="Rokas A."/>
            <person name="Rosa C.A."/>
            <person name="Scheuner C."/>
            <person name="Sibirny A.A."/>
            <person name="Slot J.C."/>
            <person name="Stielow J.B."/>
            <person name="Sun H."/>
            <person name="Kurtzman C.P."/>
            <person name="Blackwell M."/>
            <person name="Grigoriev I.V."/>
            <person name="Jeffries T.W."/>
        </authorList>
    </citation>
    <scope>NUCLEOTIDE SEQUENCE [LARGE SCALE GENOMIC DNA]</scope>
    <source>
        <strain evidence="8">DSM 1968</strain>
    </source>
</reference>
<keyword evidence="8" id="KW-1185">Reference proteome</keyword>
<dbReference type="InterPro" id="IPR004939">
    <property type="entry name" value="APC_su10/DOC_dom"/>
</dbReference>
<name>A0A1D2VLX9_9ASCO</name>
<organism evidence="7 8">
    <name type="scientific">Ascoidea rubescens DSM 1968</name>
    <dbReference type="NCBI Taxonomy" id="1344418"/>
    <lineage>
        <taxon>Eukaryota</taxon>
        <taxon>Fungi</taxon>
        <taxon>Dikarya</taxon>
        <taxon>Ascomycota</taxon>
        <taxon>Saccharomycotina</taxon>
        <taxon>Saccharomycetes</taxon>
        <taxon>Ascoideaceae</taxon>
        <taxon>Ascoidea</taxon>
    </lineage>
</organism>
<dbReference type="InterPro" id="IPR008979">
    <property type="entry name" value="Galactose-bd-like_sf"/>
</dbReference>
<keyword evidence="5" id="KW-0131">Cell cycle</keyword>
<feature type="domain" description="DOC" evidence="6">
    <location>
        <begin position="1"/>
        <end position="155"/>
    </location>
</feature>
<dbReference type="AlphaFoldDB" id="A0A1D2VLX9"/>
<evidence type="ECO:0000256" key="2">
    <source>
        <dbReference type="ARBA" id="ARBA00022618"/>
    </source>
</evidence>
<dbReference type="Proteomes" id="UP000095038">
    <property type="component" value="Unassembled WGS sequence"/>
</dbReference>
<evidence type="ECO:0000256" key="3">
    <source>
        <dbReference type="ARBA" id="ARBA00022776"/>
    </source>
</evidence>
<dbReference type="FunCoup" id="A0A1D2VLX9">
    <property type="interactions" value="670"/>
</dbReference>
<dbReference type="Pfam" id="PF03256">
    <property type="entry name" value="ANAPC10"/>
    <property type="match status" value="1"/>
</dbReference>
<dbReference type="GO" id="GO:0070979">
    <property type="term" value="P:protein K11-linked ubiquitination"/>
    <property type="evidence" value="ECO:0007669"/>
    <property type="project" value="TreeGrafter"/>
</dbReference>
<dbReference type="GO" id="GO:0051301">
    <property type="term" value="P:cell division"/>
    <property type="evidence" value="ECO:0007669"/>
    <property type="project" value="UniProtKB-KW"/>
</dbReference>
<evidence type="ECO:0000259" key="6">
    <source>
        <dbReference type="PROSITE" id="PS51284"/>
    </source>
</evidence>
<feature type="non-terminal residue" evidence="7">
    <location>
        <position position="1"/>
    </location>
</feature>
<dbReference type="Gene3D" id="2.60.120.260">
    <property type="entry name" value="Galactose-binding domain-like"/>
    <property type="match status" value="1"/>
</dbReference>
<keyword evidence="4" id="KW-0833">Ubl conjugation pathway</keyword>
<dbReference type="STRING" id="1344418.A0A1D2VLX9"/>
<dbReference type="InterPro" id="IPR016901">
    <property type="entry name" value="APC10/Doc1"/>
</dbReference>
<dbReference type="EMBL" id="KV454477">
    <property type="protein sequence ID" value="ODV62612.1"/>
    <property type="molecule type" value="Genomic_DNA"/>
</dbReference>
<keyword evidence="3" id="KW-0498">Mitosis</keyword>
<evidence type="ECO:0000313" key="8">
    <source>
        <dbReference type="Proteomes" id="UP000095038"/>
    </source>
</evidence>
<evidence type="ECO:0000256" key="5">
    <source>
        <dbReference type="ARBA" id="ARBA00023306"/>
    </source>
</evidence>
<evidence type="ECO:0000256" key="4">
    <source>
        <dbReference type="ARBA" id="ARBA00022786"/>
    </source>
</evidence>
<feature type="non-terminal residue" evidence="7">
    <location>
        <position position="155"/>
    </location>
</feature>
<dbReference type="GeneID" id="30963354"/>
<comment type="similarity">
    <text evidence="1">Belongs to the APC10 family.</text>
</comment>
<dbReference type="SMART" id="SM01337">
    <property type="entry name" value="APC10"/>
    <property type="match status" value="1"/>
</dbReference>
<dbReference type="PIRSF" id="PIRSF028841">
    <property type="entry name" value="APC10_sub"/>
    <property type="match status" value="1"/>
</dbReference>
<dbReference type="OrthoDB" id="24948at2759"/>
<protein>
    <submittedName>
        <fullName evidence="7">Anaphase-promoting complex, subunit 10</fullName>
    </submittedName>
</protein>
<evidence type="ECO:0000256" key="1">
    <source>
        <dbReference type="ARBA" id="ARBA00006762"/>
    </source>
</evidence>
<accession>A0A1D2VLX9</accession>
<dbReference type="PANTHER" id="PTHR12936">
    <property type="entry name" value="ANAPHASE-PROMOTING COMPLEX 10"/>
    <property type="match status" value="1"/>
</dbReference>
<dbReference type="PANTHER" id="PTHR12936:SF0">
    <property type="entry name" value="ANAPHASE-PROMOTING COMPLEX SUBUNIT 10"/>
    <property type="match status" value="1"/>
</dbReference>